<proteinExistence type="predicted"/>
<dbReference type="PANTHER" id="PTHR30441:SF9">
    <property type="entry name" value="ASMA FAMILY PROTEIN YHJG"/>
    <property type="match status" value="1"/>
</dbReference>
<name>A0A010SMH5_PSEFL</name>
<dbReference type="InterPro" id="IPR052894">
    <property type="entry name" value="AsmA-related"/>
</dbReference>
<dbReference type="InterPro" id="IPR007844">
    <property type="entry name" value="AsmA"/>
</dbReference>
<organism evidence="3 4">
    <name type="scientific">Pseudomonas fluorescens HK44</name>
    <dbReference type="NCBI Taxonomy" id="1042209"/>
    <lineage>
        <taxon>Bacteria</taxon>
        <taxon>Pseudomonadati</taxon>
        <taxon>Pseudomonadota</taxon>
        <taxon>Gammaproteobacteria</taxon>
        <taxon>Pseudomonadales</taxon>
        <taxon>Pseudomonadaceae</taxon>
        <taxon>Pseudomonas</taxon>
    </lineage>
</organism>
<keyword evidence="1" id="KW-1133">Transmembrane helix</keyword>
<dbReference type="PATRIC" id="fig|1042209.11.peg.4864"/>
<dbReference type="AlphaFoldDB" id="A0A010SMH5"/>
<feature type="transmembrane region" description="Helical" evidence="1">
    <location>
        <begin position="7"/>
        <end position="29"/>
    </location>
</feature>
<dbReference type="eggNOG" id="COG2982">
    <property type="taxonomic scope" value="Bacteria"/>
</dbReference>
<dbReference type="EMBL" id="AFOY02000018">
    <property type="protein sequence ID" value="EXF92323.1"/>
    <property type="molecule type" value="Genomic_DNA"/>
</dbReference>
<keyword evidence="1" id="KW-0812">Transmembrane</keyword>
<comment type="caution">
    <text evidence="3">The sequence shown here is derived from an EMBL/GenBank/DDBJ whole genome shotgun (WGS) entry which is preliminary data.</text>
</comment>
<evidence type="ECO:0000313" key="4">
    <source>
        <dbReference type="Proteomes" id="UP000022611"/>
    </source>
</evidence>
<reference evidence="3 4" key="1">
    <citation type="journal article" date="2011" name="J. Bacteriol.">
        <title>Draft genome sequence of the polycyclic aromatic hydrocarbon-degrading, genetically engineered bioluminescent bioreporter Pseudomonas fluorescens HK44.</title>
        <authorList>
            <person name="Chauhan A."/>
            <person name="Layton A.C."/>
            <person name="Williams D.E."/>
            <person name="Smartt A.E."/>
            <person name="Ripp S."/>
            <person name="Karpinets T.V."/>
            <person name="Brown S.D."/>
            <person name="Sayler G.S."/>
        </authorList>
    </citation>
    <scope>NUCLEOTIDE SEQUENCE [LARGE SCALE GENOMIC DNA]</scope>
    <source>
        <strain evidence="3 4">HK44</strain>
    </source>
</reference>
<sequence>MTRTRKILIWGVGSLVLLMALLVVIIAFFDWNRIKPPLNTKVSEELHRPFAINGNLTVAWKREIDEGGWRAWVPWPHVVAEDLSLGNPDWSKKPQMVSLKRVELRISPLALVAQRVVIPRIDLTEPNADLQRLADGRANWTFKFDPKDPNAEPSRWGVDIGAIGFDKGHVTLDDQGLNTQLDLLIDLLGKPIPFSDIVGDIAAKKALEKGSAPQDYAFALKVKGQYHGQKLTGEGKVGGLLALQDATKPFPLHAQVKIADTSVELAGTLTDPLNLGALDLRLKLAGSSLGNLYPLTGIPLPASPPYATDGHLIANLRQADGATFHYEAFNGAIGGSDIHGDLMYVASQPRPKLSGALVSNQLLFADLAPLIGADSNAKQKARGGESKQPADKVLPVEEFRTERWRDMDADVEFTGKRIVQSEKLPFTDLYTHLVLNDGQISLEPLRFGVAGGKLDAQIRLNGLATPLEGRAKLTARGFKLKQLFPSFETMKTSFGELNGDADLAGHGNSVAALLGSANGDLKLLMNDGAISRQLMELAGLNVGNYVVGKIFGDQDVKINCAAADFDVKSGLATSRLFVFDTENAIVYIDGTANMATEQLDLTITPESKGVRLISLRSPLYVRGKFIKPDTGVKGVPLMLRGAGMVALGVIAGPAAGLLALVAPSGGEPNQCAPLLEQMKAGKVPKTVKG</sequence>
<dbReference type="PANTHER" id="PTHR30441">
    <property type="entry name" value="DUF748 DOMAIN-CONTAINING PROTEIN"/>
    <property type="match status" value="1"/>
</dbReference>
<evidence type="ECO:0000259" key="2">
    <source>
        <dbReference type="Pfam" id="PF05170"/>
    </source>
</evidence>
<dbReference type="HOGENOM" id="CLU_017234_1_1_6"/>
<dbReference type="GO" id="GO:0005886">
    <property type="term" value="C:plasma membrane"/>
    <property type="evidence" value="ECO:0007669"/>
    <property type="project" value="TreeGrafter"/>
</dbReference>
<dbReference type="OrthoDB" id="5749006at2"/>
<evidence type="ECO:0000256" key="1">
    <source>
        <dbReference type="SAM" id="Phobius"/>
    </source>
</evidence>
<evidence type="ECO:0000313" key="3">
    <source>
        <dbReference type="EMBL" id="EXF92323.1"/>
    </source>
</evidence>
<feature type="domain" description="AsmA" evidence="2">
    <location>
        <begin position="1"/>
        <end position="575"/>
    </location>
</feature>
<dbReference type="Proteomes" id="UP000022611">
    <property type="component" value="Unassembled WGS sequence"/>
</dbReference>
<gene>
    <name evidence="3" type="ORF">HK44_012275</name>
</gene>
<protein>
    <recommendedName>
        <fullName evidence="2">AsmA domain-containing protein</fullName>
    </recommendedName>
</protein>
<keyword evidence="1" id="KW-0472">Membrane</keyword>
<accession>A0A010SMH5</accession>
<dbReference type="GO" id="GO:0090313">
    <property type="term" value="P:regulation of protein targeting to membrane"/>
    <property type="evidence" value="ECO:0007669"/>
    <property type="project" value="TreeGrafter"/>
</dbReference>
<dbReference type="RefSeq" id="WP_019691812.1">
    <property type="nucleotide sequence ID" value="NZ_AFOY02000018.1"/>
</dbReference>
<dbReference type="Pfam" id="PF05170">
    <property type="entry name" value="AsmA"/>
    <property type="match status" value="1"/>
</dbReference>